<dbReference type="Pfam" id="PF17767">
    <property type="entry name" value="NAPRTase_N"/>
    <property type="match status" value="1"/>
</dbReference>
<feature type="domain" description="Nicotinate phosphoribosyltransferase N-terminal" evidence="11">
    <location>
        <begin position="38"/>
        <end position="162"/>
    </location>
</feature>
<dbReference type="InterPro" id="IPR036068">
    <property type="entry name" value="Nicotinate_pribotase-like_C"/>
</dbReference>
<dbReference type="FunFam" id="3.20.20.70:FF:000076">
    <property type="entry name" value="Nicotinate phosphoribosyltransferase"/>
    <property type="match status" value="1"/>
</dbReference>
<dbReference type="SUPFAM" id="SSF54675">
    <property type="entry name" value="Nicotinate/Quinolinate PRTase N-terminal domain-like"/>
    <property type="match status" value="1"/>
</dbReference>
<keyword evidence="4" id="KW-0597">Phosphoprotein</keyword>
<dbReference type="EMBL" id="FPBV01000001">
    <property type="protein sequence ID" value="SFU36992.1"/>
    <property type="molecule type" value="Genomic_DNA"/>
</dbReference>
<evidence type="ECO:0000256" key="7">
    <source>
        <dbReference type="ARBA" id="ARBA00022679"/>
    </source>
</evidence>
<dbReference type="AlphaFoldDB" id="A0A1I7FL99"/>
<keyword evidence="7 9" id="KW-0808">Transferase</keyword>
<dbReference type="Gene3D" id="3.20.140.10">
    <property type="entry name" value="nicotinate phosphoribosyltransferase"/>
    <property type="match status" value="1"/>
</dbReference>
<evidence type="ECO:0000256" key="9">
    <source>
        <dbReference type="RuleBase" id="RU365100"/>
    </source>
</evidence>
<dbReference type="PANTHER" id="PTHR11098:SF1">
    <property type="entry name" value="NICOTINATE PHOSPHORIBOSYLTRANSFERASE"/>
    <property type="match status" value="1"/>
</dbReference>
<dbReference type="GO" id="GO:0004516">
    <property type="term" value="F:nicotinate phosphoribosyltransferase activity"/>
    <property type="evidence" value="ECO:0007669"/>
    <property type="project" value="UniProtKB-UniRule"/>
</dbReference>
<evidence type="ECO:0000256" key="5">
    <source>
        <dbReference type="ARBA" id="ARBA00022598"/>
    </source>
</evidence>
<dbReference type="InterPro" id="IPR013785">
    <property type="entry name" value="Aldolase_TIM"/>
</dbReference>
<evidence type="ECO:0000259" key="11">
    <source>
        <dbReference type="Pfam" id="PF17767"/>
    </source>
</evidence>
<dbReference type="GO" id="GO:0005829">
    <property type="term" value="C:cytosol"/>
    <property type="evidence" value="ECO:0007669"/>
    <property type="project" value="TreeGrafter"/>
</dbReference>
<dbReference type="Gene3D" id="3.20.20.70">
    <property type="entry name" value="Aldolase class I"/>
    <property type="match status" value="1"/>
</dbReference>
<dbReference type="InterPro" id="IPR041525">
    <property type="entry name" value="N/Namide_PRibTrfase"/>
</dbReference>
<dbReference type="InterPro" id="IPR040727">
    <property type="entry name" value="NAPRTase_N"/>
</dbReference>
<dbReference type="PIRSF" id="PIRSF000484">
    <property type="entry name" value="NAPRT"/>
    <property type="match status" value="1"/>
</dbReference>
<feature type="domain" description="Nicotinate/nicotinamide phosphoribosyltransferase" evidence="10">
    <location>
        <begin position="189"/>
        <end position="368"/>
    </location>
</feature>
<dbReference type="Proteomes" id="UP000183508">
    <property type="component" value="Unassembled WGS sequence"/>
</dbReference>
<dbReference type="InterPro" id="IPR041619">
    <property type="entry name" value="NAPRTase_C"/>
</dbReference>
<dbReference type="GO" id="GO:0047280">
    <property type="term" value="F:nicotinamide phosphoribosyltransferase activity"/>
    <property type="evidence" value="ECO:0007669"/>
    <property type="project" value="UniProtKB-ARBA"/>
</dbReference>
<evidence type="ECO:0000313" key="13">
    <source>
        <dbReference type="EMBL" id="SFU36992.1"/>
    </source>
</evidence>
<name>A0A1I7FL99_9BACL</name>
<dbReference type="UniPathway" id="UPA00253">
    <property type="reaction ID" value="UER00457"/>
</dbReference>
<dbReference type="SUPFAM" id="SSF51690">
    <property type="entry name" value="Nicotinate/Quinolinate PRTase C-terminal domain-like"/>
    <property type="match status" value="1"/>
</dbReference>
<comment type="catalytic activity">
    <reaction evidence="8 9">
        <text>5-phospho-alpha-D-ribose 1-diphosphate + nicotinate + ATP + H2O = nicotinate beta-D-ribonucleotide + ADP + phosphate + diphosphate</text>
        <dbReference type="Rhea" id="RHEA:36163"/>
        <dbReference type="ChEBI" id="CHEBI:15377"/>
        <dbReference type="ChEBI" id="CHEBI:30616"/>
        <dbReference type="ChEBI" id="CHEBI:32544"/>
        <dbReference type="ChEBI" id="CHEBI:33019"/>
        <dbReference type="ChEBI" id="CHEBI:43474"/>
        <dbReference type="ChEBI" id="CHEBI:57502"/>
        <dbReference type="ChEBI" id="CHEBI:58017"/>
        <dbReference type="ChEBI" id="CHEBI:456216"/>
        <dbReference type="EC" id="6.3.4.21"/>
    </reaction>
</comment>
<feature type="domain" description="Nicotinate phosphoribosyltransferase C-terminal" evidence="12">
    <location>
        <begin position="394"/>
        <end position="502"/>
    </location>
</feature>
<evidence type="ECO:0000256" key="1">
    <source>
        <dbReference type="ARBA" id="ARBA00004952"/>
    </source>
</evidence>
<dbReference type="STRING" id="392015.SAMN05421543_101324"/>
<dbReference type="GO" id="GO:0034355">
    <property type="term" value="P:NAD+ biosynthetic process via the salvage pathway"/>
    <property type="evidence" value="ECO:0007669"/>
    <property type="project" value="TreeGrafter"/>
</dbReference>
<evidence type="ECO:0000313" key="14">
    <source>
        <dbReference type="Proteomes" id="UP000183508"/>
    </source>
</evidence>
<evidence type="ECO:0000256" key="4">
    <source>
        <dbReference type="ARBA" id="ARBA00022553"/>
    </source>
</evidence>
<dbReference type="CDD" id="cd01570">
    <property type="entry name" value="NAPRTase_A"/>
    <property type="match status" value="1"/>
</dbReference>
<dbReference type="NCBIfam" id="NF009131">
    <property type="entry name" value="PRK12484.1"/>
    <property type="match status" value="1"/>
</dbReference>
<organism evidence="13 14">
    <name type="scientific">Alicyclobacillus macrosporangiidus</name>
    <dbReference type="NCBI Taxonomy" id="392015"/>
    <lineage>
        <taxon>Bacteria</taxon>
        <taxon>Bacillati</taxon>
        <taxon>Bacillota</taxon>
        <taxon>Bacilli</taxon>
        <taxon>Bacillales</taxon>
        <taxon>Alicyclobacillaceae</taxon>
        <taxon>Alicyclobacillus</taxon>
    </lineage>
</organism>
<evidence type="ECO:0000256" key="8">
    <source>
        <dbReference type="ARBA" id="ARBA00048668"/>
    </source>
</evidence>
<evidence type="ECO:0000256" key="2">
    <source>
        <dbReference type="ARBA" id="ARBA00010897"/>
    </source>
</evidence>
<comment type="pathway">
    <text evidence="1 9">Cofactor biosynthesis; NAD(+) biosynthesis; nicotinate D-ribonucleotide from nicotinate: step 1/1.</text>
</comment>
<comment type="PTM">
    <text evidence="9">Transiently phosphorylated on a His residue during the reaction cycle. Phosphorylation strongly increases the affinity for substrates and increases the rate of nicotinate D-ribonucleotide production. Dephosphorylation regenerates the low-affinity form of the enzyme, leading to product release.</text>
</comment>
<dbReference type="eggNOG" id="COG1488">
    <property type="taxonomic scope" value="Bacteria"/>
</dbReference>
<keyword evidence="14" id="KW-1185">Reference proteome</keyword>
<dbReference type="NCBIfam" id="TIGR01513">
    <property type="entry name" value="NAPRTase_put"/>
    <property type="match status" value="1"/>
</dbReference>
<evidence type="ECO:0000259" key="12">
    <source>
        <dbReference type="Pfam" id="PF17956"/>
    </source>
</evidence>
<evidence type="ECO:0000259" key="10">
    <source>
        <dbReference type="Pfam" id="PF04095"/>
    </source>
</evidence>
<reference evidence="14" key="1">
    <citation type="submission" date="2016-10" db="EMBL/GenBank/DDBJ databases">
        <authorList>
            <person name="Varghese N."/>
        </authorList>
    </citation>
    <scope>NUCLEOTIDE SEQUENCE [LARGE SCALE GENOMIC DNA]</scope>
    <source>
        <strain evidence="14">DSM 17980</strain>
    </source>
</reference>
<dbReference type="InterPro" id="IPR006405">
    <property type="entry name" value="Nic_PRibTrfase_pncB"/>
</dbReference>
<evidence type="ECO:0000256" key="6">
    <source>
        <dbReference type="ARBA" id="ARBA00022642"/>
    </source>
</evidence>
<accession>A0A1I7FL99</accession>
<sequence>MSGTEETRWPDAEQHERALARIEAISRLPVYRDRPVSLLTDLYELTMMYGHFQAGRHRQRVVFDLYYRTNPSGNGYVIAAGLEQVVWYLHNLRFTDADIAYLRSLRLFSEPFLEYLRTFRFTGDLYAVPEGTIVFPNEPLLRLEGPIDELQLVESALMTFINHQSLIATKAQRIVDAAATAQGARAPVIEMGLRRAQNMDASVFGARAAFIGGCVGTSNVLAGQSFGIPVSGTMGHSWVQSFPSELEAFRAYANAFPDDTVLLVDTYDVLRSGVPNAIQVGRELAASGRRLKAIRIDSGDIAYLSKQARRMLDEAGLHDVGIIASSDLNEWTIRDLIVQGARINAWGVGTSLITSYDHPALGAVYKLAAQEEGGVLRPRIKISENANKITNPGKKKVLRFYVNGRASADLIALDDESFNPSEPLELFDPVHTYKRKVIQGFEMEALLQPVYIGGRLVYELPDLRQIRRHVEAGLARFAPEILRHVNPHIYHVDLSQRLWDLKQRLLHEWRP</sequence>
<keyword evidence="5 9" id="KW-0436">Ligase</keyword>
<gene>
    <name evidence="13" type="ORF">SAMN05421543_101324</name>
</gene>
<dbReference type="Pfam" id="PF04095">
    <property type="entry name" value="NAPRTase"/>
    <property type="match status" value="1"/>
</dbReference>
<comment type="function">
    <text evidence="9">Catalyzes the first step in the biosynthesis of NAD from nicotinic acid, the ATP-dependent synthesis of beta-nicotinate D-ribonucleotide from nicotinate and 5-phospho-D-ribose 1-phosphate.</text>
</comment>
<dbReference type="Pfam" id="PF17956">
    <property type="entry name" value="NAPRTase_C"/>
    <property type="match status" value="1"/>
</dbReference>
<evidence type="ECO:0000256" key="3">
    <source>
        <dbReference type="ARBA" id="ARBA00013236"/>
    </source>
</evidence>
<keyword evidence="13" id="KW-0328">Glycosyltransferase</keyword>
<dbReference type="OrthoDB" id="9770610at2"/>
<dbReference type="NCBIfam" id="NF006695">
    <property type="entry name" value="PRK09243.1-2"/>
    <property type="match status" value="1"/>
</dbReference>
<dbReference type="PANTHER" id="PTHR11098">
    <property type="entry name" value="NICOTINATE PHOSPHORIBOSYLTRANSFERASE"/>
    <property type="match status" value="1"/>
</dbReference>
<protein>
    <recommendedName>
        <fullName evidence="3 9">Nicotinate phosphoribosyltransferase</fullName>
        <ecNumber evidence="3 9">6.3.4.21</ecNumber>
    </recommendedName>
</protein>
<proteinExistence type="inferred from homology"/>
<dbReference type="RefSeq" id="WP_074948882.1">
    <property type="nucleotide sequence ID" value="NZ_FPBV01000001.1"/>
</dbReference>
<dbReference type="EC" id="6.3.4.21" evidence="3 9"/>
<dbReference type="InterPro" id="IPR007229">
    <property type="entry name" value="Nic_PRibTrfase-Fam"/>
</dbReference>
<keyword evidence="6 9" id="KW-0662">Pyridine nucleotide biosynthesis</keyword>
<comment type="similarity">
    <text evidence="2 9">Belongs to the NAPRTase family.</text>
</comment>